<organism evidence="2 3">
    <name type="scientific">Sandaracinobacteroides saxicola</name>
    <dbReference type="NCBI Taxonomy" id="2759707"/>
    <lineage>
        <taxon>Bacteria</taxon>
        <taxon>Pseudomonadati</taxon>
        <taxon>Pseudomonadota</taxon>
        <taxon>Alphaproteobacteria</taxon>
        <taxon>Sphingomonadales</taxon>
        <taxon>Sphingosinicellaceae</taxon>
        <taxon>Sandaracinobacteroides</taxon>
    </lineage>
</organism>
<evidence type="ECO:0000313" key="2">
    <source>
        <dbReference type="EMBL" id="QMW23131.1"/>
    </source>
</evidence>
<feature type="transmembrane region" description="Helical" evidence="1">
    <location>
        <begin position="10"/>
        <end position="27"/>
    </location>
</feature>
<proteinExistence type="predicted"/>
<keyword evidence="1" id="KW-0472">Membrane</keyword>
<reference evidence="2 3" key="1">
    <citation type="submission" date="2020-07" db="EMBL/GenBank/DDBJ databases">
        <title>Complete genome sequence for Sandaracinobacter sp. M6.</title>
        <authorList>
            <person name="Tang Y."/>
            <person name="Liu Q."/>
            <person name="Guo Z."/>
            <person name="Lei P."/>
            <person name="Huang B."/>
        </authorList>
    </citation>
    <scope>NUCLEOTIDE SEQUENCE [LARGE SCALE GENOMIC DNA]</scope>
    <source>
        <strain evidence="2 3">M6</strain>
    </source>
</reference>
<evidence type="ECO:0000313" key="3">
    <source>
        <dbReference type="Proteomes" id="UP000515292"/>
    </source>
</evidence>
<gene>
    <name evidence="2" type="ORF">H3309_01035</name>
</gene>
<feature type="transmembrane region" description="Helical" evidence="1">
    <location>
        <begin position="33"/>
        <end position="52"/>
    </location>
</feature>
<dbReference type="KEGG" id="sand:H3309_01035"/>
<dbReference type="EMBL" id="CP059851">
    <property type="protein sequence ID" value="QMW23131.1"/>
    <property type="molecule type" value="Genomic_DNA"/>
</dbReference>
<feature type="transmembrane region" description="Helical" evidence="1">
    <location>
        <begin position="103"/>
        <end position="121"/>
    </location>
</feature>
<dbReference type="AlphaFoldDB" id="A0A7G5IID9"/>
<accession>A0A7G5IID9</accession>
<dbReference type="RefSeq" id="WP_182296695.1">
    <property type="nucleotide sequence ID" value="NZ_CP059851.1"/>
</dbReference>
<dbReference type="Pfam" id="PF07077">
    <property type="entry name" value="DUF1345"/>
    <property type="match status" value="1"/>
</dbReference>
<sequence>MGSRIAPPRFVMFVLLFLGGVALLWPLGVARAVMLGFDAAALAFLLSCLPFLRRHSADELRKHAAANDANRPMLLAVTAATMAAILTAVGVEIGGSDPWAKPLIVATLALAWLFSNSIYALHYAHLYYRRGSEGGLGFSGDGDPDYGDFVYFAFTLGMTFQTSDTEVTTPAMRRAVTLHCLAAFVFNIGVVAFTVNVLGAGR</sequence>
<keyword evidence="1" id="KW-0812">Transmembrane</keyword>
<keyword evidence="1" id="KW-1133">Transmembrane helix</keyword>
<dbReference type="Proteomes" id="UP000515292">
    <property type="component" value="Chromosome"/>
</dbReference>
<feature type="transmembrane region" description="Helical" evidence="1">
    <location>
        <begin position="73"/>
        <end position="91"/>
    </location>
</feature>
<name>A0A7G5IID9_9SPHN</name>
<protein>
    <submittedName>
        <fullName evidence="2">DUF1345 domain-containing protein</fullName>
    </submittedName>
</protein>
<feature type="transmembrane region" description="Helical" evidence="1">
    <location>
        <begin position="176"/>
        <end position="199"/>
    </location>
</feature>
<keyword evidence="3" id="KW-1185">Reference proteome</keyword>
<dbReference type="InterPro" id="IPR009781">
    <property type="entry name" value="DUF1345"/>
</dbReference>
<evidence type="ECO:0000256" key="1">
    <source>
        <dbReference type="SAM" id="Phobius"/>
    </source>
</evidence>